<dbReference type="EC" id="6.3.4.19" evidence="6"/>
<keyword evidence="3 6" id="KW-0547">Nucleotide-binding</keyword>
<comment type="function">
    <text evidence="6">Ligates lysine onto the cytidine present at position 34 of the AUA codon-specific tRNA(Ile) that contains the anticodon CAU, in an ATP-dependent manner. Cytidine is converted to lysidine, thus changing the amino acid specificity of the tRNA from methionine to isoleucine.</text>
</comment>
<evidence type="ECO:0000256" key="2">
    <source>
        <dbReference type="ARBA" id="ARBA00022694"/>
    </source>
</evidence>
<dbReference type="InterPro" id="IPR011063">
    <property type="entry name" value="TilS/TtcA_N"/>
</dbReference>
<accession>A0ABM6XXV8</accession>
<keyword evidence="10" id="KW-1185">Reference proteome</keyword>
<keyword evidence="1 6" id="KW-0436">Ligase</keyword>
<dbReference type="Gene3D" id="3.40.50.620">
    <property type="entry name" value="HUPs"/>
    <property type="match status" value="1"/>
</dbReference>
<comment type="subcellular location">
    <subcellularLocation>
        <location evidence="6">Cytoplasm</location>
    </subcellularLocation>
</comment>
<evidence type="ECO:0000259" key="8">
    <source>
        <dbReference type="Pfam" id="PF01171"/>
    </source>
</evidence>
<dbReference type="PANTHER" id="PTHR43033:SF5">
    <property type="entry name" value="TRNA(ILE)-LYSIDINE SYNTHETASE"/>
    <property type="match status" value="1"/>
</dbReference>
<evidence type="ECO:0000256" key="3">
    <source>
        <dbReference type="ARBA" id="ARBA00022741"/>
    </source>
</evidence>
<gene>
    <name evidence="6 9" type="primary">tilS</name>
    <name evidence="9" type="ORF">DY252_10110</name>
</gene>
<dbReference type="InterPro" id="IPR012094">
    <property type="entry name" value="tRNA_Ile_lys_synt"/>
</dbReference>
<feature type="region of interest" description="Disordered" evidence="7">
    <location>
        <begin position="1"/>
        <end position="27"/>
    </location>
</feature>
<evidence type="ECO:0000256" key="4">
    <source>
        <dbReference type="ARBA" id="ARBA00022840"/>
    </source>
</evidence>
<sequence>MSAVNPAYDRPMIGNLTTSENQNTASGGSPLDAVAFDRLMMAFAPFETAPEILVGVSGGADSMALTLLAHDWCQAQGGRVVAVTVDHGLRKAAADEARWVAAELARHNIEHITKDWQGEKPTGAVQEKARQARYQIFDDLMRDTGIFHLLVAHHAGDQHETIAMRRDRGTTPIGQAGMSARRYLRHGRVLRPLLGVAKTDLVATLTARGQAWIEDPSNIDDKFERVRVRKAFEAGASRPPDITADASARRELETGIGRLLAGAVTLHASGVAILNPDVLLDPKTDRNAAIHALGQVVRTVGGAGYMPALDKLRGALDRLGADKTARISLGGCVLHGRKGGICVYREFGRMAQDPIALDGESLTRSLVVRFDNRFEWQPDDAELSGQTGRWIAPLGLCDVFHTKSFRAALGEIAPFIGNLPRAALASMPALYDKEGLLSVGGLEVSELSDVLSAAGCGRPLGRDLIASGGSWQFAPQVPLWESGFKSSPKPDNLLA</sequence>
<organism evidence="9 10">
    <name type="scientific">Thalassospira indica</name>
    <dbReference type="NCBI Taxonomy" id="1891279"/>
    <lineage>
        <taxon>Bacteria</taxon>
        <taxon>Pseudomonadati</taxon>
        <taxon>Pseudomonadota</taxon>
        <taxon>Alphaproteobacteria</taxon>
        <taxon>Rhodospirillales</taxon>
        <taxon>Thalassospiraceae</taxon>
        <taxon>Thalassospira</taxon>
    </lineage>
</organism>
<comment type="catalytic activity">
    <reaction evidence="5 6">
        <text>cytidine(34) in tRNA(Ile2) + L-lysine + ATP = lysidine(34) in tRNA(Ile2) + AMP + diphosphate + H(+)</text>
        <dbReference type="Rhea" id="RHEA:43744"/>
        <dbReference type="Rhea" id="RHEA-COMP:10625"/>
        <dbReference type="Rhea" id="RHEA-COMP:10670"/>
        <dbReference type="ChEBI" id="CHEBI:15378"/>
        <dbReference type="ChEBI" id="CHEBI:30616"/>
        <dbReference type="ChEBI" id="CHEBI:32551"/>
        <dbReference type="ChEBI" id="CHEBI:33019"/>
        <dbReference type="ChEBI" id="CHEBI:82748"/>
        <dbReference type="ChEBI" id="CHEBI:83665"/>
        <dbReference type="ChEBI" id="CHEBI:456215"/>
        <dbReference type="EC" id="6.3.4.19"/>
    </reaction>
</comment>
<evidence type="ECO:0000256" key="1">
    <source>
        <dbReference type="ARBA" id="ARBA00022598"/>
    </source>
</evidence>
<dbReference type="EMBL" id="CP031555">
    <property type="protein sequence ID" value="AXO14533.1"/>
    <property type="molecule type" value="Genomic_DNA"/>
</dbReference>
<proteinExistence type="inferred from homology"/>
<dbReference type="InterPro" id="IPR012795">
    <property type="entry name" value="tRNA_Ile_lys_synt_N"/>
</dbReference>
<keyword evidence="6" id="KW-0963">Cytoplasm</keyword>
<dbReference type="HAMAP" id="MF_01161">
    <property type="entry name" value="tRNA_Ile_lys_synt"/>
    <property type="match status" value="1"/>
</dbReference>
<evidence type="ECO:0000313" key="9">
    <source>
        <dbReference type="EMBL" id="AXO14533.1"/>
    </source>
</evidence>
<comment type="domain">
    <text evidence="6">The N-terminal region contains the highly conserved SGGXDS motif, predicted to be a P-loop motif involved in ATP binding.</text>
</comment>
<comment type="similarity">
    <text evidence="6">Belongs to the tRNA(Ile)-lysidine synthase family.</text>
</comment>
<evidence type="ECO:0000256" key="7">
    <source>
        <dbReference type="SAM" id="MobiDB-lite"/>
    </source>
</evidence>
<dbReference type="NCBIfam" id="TIGR02432">
    <property type="entry name" value="lysidine_TilS_N"/>
    <property type="match status" value="1"/>
</dbReference>
<dbReference type="SUPFAM" id="SSF52402">
    <property type="entry name" value="Adenine nucleotide alpha hydrolases-like"/>
    <property type="match status" value="1"/>
</dbReference>
<feature type="binding site" evidence="6">
    <location>
        <begin position="57"/>
        <end position="62"/>
    </location>
    <ligand>
        <name>ATP</name>
        <dbReference type="ChEBI" id="CHEBI:30616"/>
    </ligand>
</feature>
<feature type="domain" description="tRNA(Ile)-lysidine/2-thiocytidine synthase N-terminal" evidence="8">
    <location>
        <begin position="52"/>
        <end position="230"/>
    </location>
</feature>
<keyword evidence="4 6" id="KW-0067">ATP-binding</keyword>
<evidence type="ECO:0000313" key="10">
    <source>
        <dbReference type="Proteomes" id="UP000256971"/>
    </source>
</evidence>
<dbReference type="InterPro" id="IPR014729">
    <property type="entry name" value="Rossmann-like_a/b/a_fold"/>
</dbReference>
<dbReference type="PANTHER" id="PTHR43033">
    <property type="entry name" value="TRNA(ILE)-LYSIDINE SYNTHASE-RELATED"/>
    <property type="match status" value="1"/>
</dbReference>
<dbReference type="Pfam" id="PF01171">
    <property type="entry name" value="ATP_bind_3"/>
    <property type="match status" value="1"/>
</dbReference>
<reference evidence="9 10" key="1">
    <citation type="submission" date="2018-08" db="EMBL/GenBank/DDBJ databases">
        <title>Complete genome sequence of type strain Thalassospira indica MCCC 1A01103T, isolated from isolated from deep seawater of the Indian Ocean.</title>
        <authorList>
            <person name="Liu Y."/>
        </authorList>
    </citation>
    <scope>NUCLEOTIDE SEQUENCE [LARGE SCALE GENOMIC DNA]</scope>
    <source>
        <strain evidence="9 10">PB8BT</strain>
    </source>
</reference>
<keyword evidence="2 6" id="KW-0819">tRNA processing</keyword>
<name>A0ABM6XXV8_9PROT</name>
<dbReference type="CDD" id="cd01992">
    <property type="entry name" value="TilS_N"/>
    <property type="match status" value="1"/>
</dbReference>
<protein>
    <recommendedName>
        <fullName evidence="6">tRNA(Ile)-lysidine synthase</fullName>
        <ecNumber evidence="6">6.3.4.19</ecNumber>
    </recommendedName>
    <alternativeName>
        <fullName evidence="6">tRNA(Ile)-2-lysyl-cytidine synthase</fullName>
    </alternativeName>
    <alternativeName>
        <fullName evidence="6">tRNA(Ile)-lysidine synthetase</fullName>
    </alternativeName>
</protein>
<feature type="compositionally biased region" description="Polar residues" evidence="7">
    <location>
        <begin position="15"/>
        <end position="27"/>
    </location>
</feature>
<dbReference type="Proteomes" id="UP000256971">
    <property type="component" value="Chromosome"/>
</dbReference>
<evidence type="ECO:0000256" key="5">
    <source>
        <dbReference type="ARBA" id="ARBA00048539"/>
    </source>
</evidence>
<evidence type="ECO:0000256" key="6">
    <source>
        <dbReference type="HAMAP-Rule" id="MF_01161"/>
    </source>
</evidence>